<evidence type="ECO:0000313" key="3">
    <source>
        <dbReference type="EMBL" id="MDC8830998.1"/>
    </source>
</evidence>
<gene>
    <name evidence="3" type="ORF">OIK42_09510</name>
</gene>
<protein>
    <submittedName>
        <fullName evidence="3">LysR family transcriptional regulator</fullName>
    </submittedName>
</protein>
<dbReference type="SUPFAM" id="SSF53850">
    <property type="entry name" value="Periplasmic binding protein-like II"/>
    <property type="match status" value="1"/>
</dbReference>
<dbReference type="EMBL" id="JAQQXP010000001">
    <property type="protein sequence ID" value="MDC8830998.1"/>
    <property type="molecule type" value="Genomic_DNA"/>
</dbReference>
<dbReference type="PANTHER" id="PTHR30537:SF5">
    <property type="entry name" value="HTH-TYPE TRANSCRIPTIONAL ACTIVATOR TTDR-RELATED"/>
    <property type="match status" value="1"/>
</dbReference>
<dbReference type="SUPFAM" id="SSF46785">
    <property type="entry name" value="Winged helix' DNA-binding domain"/>
    <property type="match status" value="1"/>
</dbReference>
<dbReference type="InterPro" id="IPR036388">
    <property type="entry name" value="WH-like_DNA-bd_sf"/>
</dbReference>
<organism evidence="3 4">
    <name type="scientific">Alteromonas gilva</name>
    <dbReference type="NCBI Taxonomy" id="2987522"/>
    <lineage>
        <taxon>Bacteria</taxon>
        <taxon>Pseudomonadati</taxon>
        <taxon>Pseudomonadota</taxon>
        <taxon>Gammaproteobacteria</taxon>
        <taxon>Alteromonadales</taxon>
        <taxon>Alteromonadaceae</taxon>
        <taxon>Alteromonas/Salinimonas group</taxon>
        <taxon>Alteromonas</taxon>
    </lineage>
</organism>
<evidence type="ECO:0000313" key="4">
    <source>
        <dbReference type="Proteomes" id="UP001218788"/>
    </source>
</evidence>
<comment type="similarity">
    <text evidence="1">Belongs to the LysR transcriptional regulatory family.</text>
</comment>
<dbReference type="Gene3D" id="3.40.190.10">
    <property type="entry name" value="Periplasmic binding protein-like II"/>
    <property type="match status" value="2"/>
</dbReference>
<keyword evidence="4" id="KW-1185">Reference proteome</keyword>
<accession>A0ABT5L295</accession>
<dbReference type="Gene3D" id="1.10.10.10">
    <property type="entry name" value="Winged helix-like DNA-binding domain superfamily/Winged helix DNA-binding domain"/>
    <property type="match status" value="1"/>
</dbReference>
<dbReference type="InterPro" id="IPR036390">
    <property type="entry name" value="WH_DNA-bd_sf"/>
</dbReference>
<evidence type="ECO:0000259" key="2">
    <source>
        <dbReference type="PROSITE" id="PS50931"/>
    </source>
</evidence>
<name>A0ABT5L295_9ALTE</name>
<dbReference type="RefSeq" id="WP_273640026.1">
    <property type="nucleotide sequence ID" value="NZ_JAQQXP010000001.1"/>
</dbReference>
<dbReference type="PRINTS" id="PR00039">
    <property type="entry name" value="HTHLYSR"/>
</dbReference>
<dbReference type="PANTHER" id="PTHR30537">
    <property type="entry name" value="HTH-TYPE TRANSCRIPTIONAL REGULATOR"/>
    <property type="match status" value="1"/>
</dbReference>
<dbReference type="Proteomes" id="UP001218788">
    <property type="component" value="Unassembled WGS sequence"/>
</dbReference>
<feature type="domain" description="HTH lysR-type" evidence="2">
    <location>
        <begin position="3"/>
        <end position="60"/>
    </location>
</feature>
<dbReference type="Pfam" id="PF00126">
    <property type="entry name" value="HTH_1"/>
    <property type="match status" value="1"/>
</dbReference>
<dbReference type="InterPro" id="IPR058163">
    <property type="entry name" value="LysR-type_TF_proteobact-type"/>
</dbReference>
<sequence length="282" mass="31314">MQVSLPALKAFESAARLGSFKAAAAELAISPTAVSHHINKLEQRLSVRLFERSARKVTLTAQGKELATAASEGFNVIQQALNNLTVTNQHINVATTSSFAALVLLPALNEFYAKYPQCSVNITSGEQIEPDNFTLPIRLGDVNQQVSSDIIKREQFNLFSAAYSAEMFNRAEQVTVYTNKWKNPTLPAVPIEAWLALNGLSSNKLDIRYFDQELFCIQQALQENACVFCSGTLVQGYLSAGLLSELNTRAVDSLLCYYLADKEKRTSRHNVMFIEWLEALVR</sequence>
<reference evidence="3 4" key="1">
    <citation type="submission" date="2022-10" db="EMBL/GenBank/DDBJ databases">
        <title>Alteromonas sp. chi3 Genome sequencing.</title>
        <authorList>
            <person name="Park S."/>
        </authorList>
    </citation>
    <scope>NUCLEOTIDE SEQUENCE [LARGE SCALE GENOMIC DNA]</scope>
    <source>
        <strain evidence="4">chi3</strain>
    </source>
</reference>
<proteinExistence type="inferred from homology"/>
<dbReference type="PROSITE" id="PS50931">
    <property type="entry name" value="HTH_LYSR"/>
    <property type="match status" value="1"/>
</dbReference>
<dbReference type="InterPro" id="IPR000847">
    <property type="entry name" value="LysR_HTH_N"/>
</dbReference>
<evidence type="ECO:0000256" key="1">
    <source>
        <dbReference type="ARBA" id="ARBA00009437"/>
    </source>
</evidence>
<comment type="caution">
    <text evidence="3">The sequence shown here is derived from an EMBL/GenBank/DDBJ whole genome shotgun (WGS) entry which is preliminary data.</text>
</comment>